<feature type="region of interest" description="Disordered" evidence="1">
    <location>
        <begin position="577"/>
        <end position="610"/>
    </location>
</feature>
<feature type="compositionally biased region" description="Polar residues" evidence="1">
    <location>
        <begin position="149"/>
        <end position="163"/>
    </location>
</feature>
<feature type="domain" description="RNB" evidence="2">
    <location>
        <begin position="621"/>
        <end position="1008"/>
    </location>
</feature>
<dbReference type="Proteomes" id="UP000054564">
    <property type="component" value="Unassembled WGS sequence"/>
</dbReference>
<dbReference type="GO" id="GO:0003723">
    <property type="term" value="F:RNA binding"/>
    <property type="evidence" value="ECO:0007669"/>
    <property type="project" value="InterPro"/>
</dbReference>
<comment type="caution">
    <text evidence="3">The sequence shown here is derived from an EMBL/GenBank/DDBJ whole genome shotgun (WGS) entry which is preliminary data.</text>
</comment>
<feature type="compositionally biased region" description="Low complexity" evidence="1">
    <location>
        <begin position="586"/>
        <end position="596"/>
    </location>
</feature>
<dbReference type="STRING" id="1165861.A0A0L0VUX5"/>
<accession>A0A0L0VUX5</accession>
<name>A0A0L0VUX5_9BASI</name>
<keyword evidence="4" id="KW-1185">Reference proteome</keyword>
<feature type="compositionally biased region" description="Basic residues" evidence="1">
    <location>
        <begin position="164"/>
        <end position="176"/>
    </location>
</feature>
<dbReference type="GO" id="GO:0006402">
    <property type="term" value="P:mRNA catabolic process"/>
    <property type="evidence" value="ECO:0007669"/>
    <property type="project" value="TreeGrafter"/>
</dbReference>
<dbReference type="SMART" id="SM00955">
    <property type="entry name" value="RNB"/>
    <property type="match status" value="1"/>
</dbReference>
<feature type="compositionally biased region" description="Basic and acidic residues" evidence="1">
    <location>
        <begin position="105"/>
        <end position="116"/>
    </location>
</feature>
<evidence type="ECO:0000256" key="1">
    <source>
        <dbReference type="SAM" id="MobiDB-lite"/>
    </source>
</evidence>
<dbReference type="InterPro" id="IPR050180">
    <property type="entry name" value="RNR_Ribonuclease"/>
</dbReference>
<protein>
    <recommendedName>
        <fullName evidence="2">RNB domain-containing protein</fullName>
    </recommendedName>
</protein>
<proteinExistence type="predicted"/>
<dbReference type="EMBL" id="AJIL01000020">
    <property type="protein sequence ID" value="KNF02987.1"/>
    <property type="molecule type" value="Genomic_DNA"/>
</dbReference>
<sequence>MINKPPHPSINFFTHHPLSRSLNASTIQSSLKQPHTNQNNEHISRNPSDWDKFVPTASRLIESFGVFYNRSTDYRAALKYEELKSQGYRPVKRSKVNHRWWEEERKRGRVQPDHEQSWPLQERHQHHREAKTPFPPRDNATSHQRRHFSTSPISHRNQDTSPKTSKRPTPRIHHKHSPDVVDIVGDHTAFAFPDLDYTLLDSESDPASVVHRQLGVSPGAKGIRGLRPGSFLELRRTNQSEAGILVRTHGNGVVYVNRAGEIRLSILDNVMYVMHGTVPEDVATRAYDENYLIDGLNDPVIPAAGFEISPEELVSKGETIASARRACCRALRVLEKQLDNCHSILTKAGSYNLYSRFRNPDPQKVGQMTSEEGVKFLLDQRSADNEIMVFALHQQLMGNADMFTANAREMRDKSTFLVQSSHTLTALYTVRNWIATNSSELDIFVEKCKTVVQAHRQQKASVNPETPLKNAPLSFPSWTSTDRMFIEVFRAIAINQRLIQDQPYSVIAACILKKIGLYDSEATAKTWPSLTFDRFGAIALLTDLGILPAWQSVGLWNPDLDLTERITEQFESLAISSGQKSVEANSPSSSSSALPHSKPHRTPASQRSTLLSADDPADLLRHDFGDLPVFIIDDPGAQELDDGISIEPITQSSGELEAWIHVHVADPTAHLGPSDPISLRARSYLDTVYLPGFTLPMLPSQLIESQQMSLGSNNRSGRQTEQKTLSFSARINQNGEILEYKIRPGLIKNTKQLTYQTVTEVLDGHQTSNQRTVHIGPDSDRLVQVEANSERTLSAHELSQVERDHILELGRFSRILIKNRVDGGAIGWQLPMAKVSIRSNPMVSPRLGIPLAPRLSVGTPSFSVNLPKQILDHKNHSWDMSSAQILVSEMMIMAGRLAGRFYVDESHGSQDFRLAFRSQPPPDLVGSSHNQENWKELRKSIDPQSGLISPFKFLKSRMMFMPAVNGLSPMDHFPLGINDRFGYCKVTSPLRRYSDLVAHWQIKNALLRRAGRPTYSDKQEVLSLKGMKGMIDRLDRESKSIVNLDRKMNISWVSYLLRRMLSDRAGSTDSLKIRTQDGGGGGDEGAEGFKALVHEELTAIILRDPVLMRFTNRWTIKAYIPELGLRASLITDNVEDWFARWVEHRNLTQSNDFMAPPSLAQPSLEDLGHDPVGLRVPVYIAHINQEDHVILKIDHNRPNFLIESTV</sequence>
<evidence type="ECO:0000313" key="4">
    <source>
        <dbReference type="Proteomes" id="UP000054564"/>
    </source>
</evidence>
<evidence type="ECO:0000259" key="2">
    <source>
        <dbReference type="SMART" id="SM00955"/>
    </source>
</evidence>
<reference evidence="4" key="1">
    <citation type="submission" date="2014-03" db="EMBL/GenBank/DDBJ databases">
        <title>The Genome Sequence of Puccinia striiformis f. sp. tritici PST-78.</title>
        <authorList>
            <consortium name="The Broad Institute Genome Sequencing Platform"/>
            <person name="Cuomo C."/>
            <person name="Hulbert S."/>
            <person name="Chen X."/>
            <person name="Walker B."/>
            <person name="Young S.K."/>
            <person name="Zeng Q."/>
            <person name="Gargeya S."/>
            <person name="Fitzgerald M."/>
            <person name="Haas B."/>
            <person name="Abouelleil A."/>
            <person name="Alvarado L."/>
            <person name="Arachchi H.M."/>
            <person name="Berlin A.M."/>
            <person name="Chapman S.B."/>
            <person name="Goldberg J."/>
            <person name="Griggs A."/>
            <person name="Gujja S."/>
            <person name="Hansen M."/>
            <person name="Howarth C."/>
            <person name="Imamovic A."/>
            <person name="Larimer J."/>
            <person name="McCowan C."/>
            <person name="Montmayeur A."/>
            <person name="Murphy C."/>
            <person name="Neiman D."/>
            <person name="Pearson M."/>
            <person name="Priest M."/>
            <person name="Roberts A."/>
            <person name="Saif S."/>
            <person name="Shea T."/>
            <person name="Sisk P."/>
            <person name="Sykes S."/>
            <person name="Wortman J."/>
            <person name="Nusbaum C."/>
            <person name="Birren B."/>
        </authorList>
    </citation>
    <scope>NUCLEOTIDE SEQUENCE [LARGE SCALE GENOMIC DNA]</scope>
    <source>
        <strain evidence="4">race PST-78</strain>
    </source>
</reference>
<dbReference type="GO" id="GO:0000932">
    <property type="term" value="C:P-body"/>
    <property type="evidence" value="ECO:0007669"/>
    <property type="project" value="TreeGrafter"/>
</dbReference>
<feature type="region of interest" description="Disordered" evidence="1">
    <location>
        <begin position="105"/>
        <end position="178"/>
    </location>
</feature>
<dbReference type="OrthoDB" id="2285229at2759"/>
<dbReference type="InterPro" id="IPR001900">
    <property type="entry name" value="RNase_II/R"/>
</dbReference>
<dbReference type="SUPFAM" id="SSF50249">
    <property type="entry name" value="Nucleic acid-binding proteins"/>
    <property type="match status" value="1"/>
</dbReference>
<dbReference type="Pfam" id="PF00773">
    <property type="entry name" value="RNB"/>
    <property type="match status" value="1"/>
</dbReference>
<dbReference type="GO" id="GO:0000175">
    <property type="term" value="F:3'-5'-RNA exonuclease activity"/>
    <property type="evidence" value="ECO:0007669"/>
    <property type="project" value="TreeGrafter"/>
</dbReference>
<organism evidence="3 4">
    <name type="scientific">Puccinia striiformis f. sp. tritici PST-78</name>
    <dbReference type="NCBI Taxonomy" id="1165861"/>
    <lineage>
        <taxon>Eukaryota</taxon>
        <taxon>Fungi</taxon>
        <taxon>Dikarya</taxon>
        <taxon>Basidiomycota</taxon>
        <taxon>Pucciniomycotina</taxon>
        <taxon>Pucciniomycetes</taxon>
        <taxon>Pucciniales</taxon>
        <taxon>Pucciniaceae</taxon>
        <taxon>Puccinia</taxon>
    </lineage>
</organism>
<dbReference type="PANTHER" id="PTHR23355">
    <property type="entry name" value="RIBONUCLEASE"/>
    <property type="match status" value="1"/>
</dbReference>
<dbReference type="InterPro" id="IPR012340">
    <property type="entry name" value="NA-bd_OB-fold"/>
</dbReference>
<dbReference type="PANTHER" id="PTHR23355:SF65">
    <property type="entry name" value="EXORIBONUCLEASE CYT-4, PUTATIVE (AFU_ORTHOLOGUE AFUA_7G01550)-RELATED"/>
    <property type="match status" value="1"/>
</dbReference>
<gene>
    <name evidence="3" type="ORF">PSTG_03937</name>
</gene>
<evidence type="ECO:0000313" key="3">
    <source>
        <dbReference type="EMBL" id="KNF02987.1"/>
    </source>
</evidence>
<dbReference type="AlphaFoldDB" id="A0A0L0VUX5"/>